<gene>
    <name evidence="4" type="ORF">EPUS_06387</name>
</gene>
<keyword evidence="1" id="KW-0880">Kelch repeat</keyword>
<dbReference type="OMA" id="MRQTWPS"/>
<name>U1GPA4_ENDPU</name>
<keyword evidence="5" id="KW-1185">Reference proteome</keyword>
<dbReference type="SUPFAM" id="SSF117281">
    <property type="entry name" value="Kelch motif"/>
    <property type="match status" value="1"/>
</dbReference>
<accession>U1GPA4</accession>
<dbReference type="GeneID" id="19241329"/>
<evidence type="ECO:0000256" key="3">
    <source>
        <dbReference type="SAM" id="MobiDB-lite"/>
    </source>
</evidence>
<dbReference type="RefSeq" id="XP_007800250.1">
    <property type="nucleotide sequence ID" value="XM_007802059.1"/>
</dbReference>
<evidence type="ECO:0000256" key="2">
    <source>
        <dbReference type="ARBA" id="ARBA00022737"/>
    </source>
</evidence>
<dbReference type="EMBL" id="KE720896">
    <property type="protein sequence ID" value="ERF74118.1"/>
    <property type="molecule type" value="Genomic_DNA"/>
</dbReference>
<keyword evidence="2" id="KW-0677">Repeat</keyword>
<dbReference type="AlphaFoldDB" id="U1GPA4"/>
<dbReference type="Proteomes" id="UP000019373">
    <property type="component" value="Unassembled WGS sequence"/>
</dbReference>
<dbReference type="PANTHER" id="PTHR46093">
    <property type="entry name" value="ACYL-COA-BINDING DOMAIN-CONTAINING PROTEIN 5"/>
    <property type="match status" value="1"/>
</dbReference>
<sequence length="1022" mass="114449">MVSYNDQLYLFGGTNGMTWYNDVWTYEPMFNTWTQPGCVGYIPCPREGHSAALVNDTMYIFGGRTEEGTTLGDLAAFRITSQRWYKFQLTGPAPSPRSGHRMTVFRQKIFLLAGKPSSGPGDVRELSLAYVLDTTKLRYPNDSAGGEASIGVPTDSGYTSMGRPEKTDAQEEVGDDTKTISTDNSELTLLPDVKDNLVSAFASELCQSLRSALNDQQDAVRTVAQNLPELLKDYAIQLRYGAVPGLQKDAAVFVRHYRQYVTSTARLFSHANLAFPSISLYYLTALRHIARCFHESVAPTWREPDDVSRRSRTSDELTMKEKVNFWNTEGSGTPDLPVEMPKDSILFESEVEEKENPNIPFLPEARMFLIQSKAYEWLLGRIQTGLILTTRKGTAIDVIRKTIFAGLHSHRNYGKRSPSAHKVVFEVFWSPLMFLKEQQYQDGANQAIGEVITVTGSAIDAQAMTCAQYIHQTWPSTGDEVLRALQAAVVETLLHPHKYQLSDDTGLEISLHGSTVLVEATGVERILAEIGEQLAWLGAACRASPKDGMAYSTAQITLLESSNLLFRLDFLIDDLPLGEHDRNRMEAAGTRYSGILSLPMDILFLLETTERKFDGSLVIKGFSTMFVPTERTGNSVLWHFLYEENQGRISYLSAKRNRSNRTLIDTVDFLSSNSTRNFLGWASSVVMRTGSPDVRYEDIEWTGPNFSSPGCALEKVSISAGRFITGGATFAKGNKDIPICLSRAGPYLQEVHFARNINVVLYDVRDRRGWLVDGASALLHIVRTQLSSSPYCSSPLFKLEDFRHADSKNGADAALIALTDVRNMEIVIFEDVEIWSELTAKGSAKEEETKRKTKKWCFQDLVRQTWDIVEQIHDHQTRMLASLGIGLRFTDRDKLEGFGFMDIVSGQNPLRPRVSILKPSGRGWVDFTRSIGAINLLGRGFGELIKPAQDCDHLCRAWKSVPKGKDYLVVCTRNLREICMKNGDTDSNPLELAQGIYWYKADKLFEPSPSKRAVRTYTRANT</sequence>
<dbReference type="Pfam" id="PF24681">
    <property type="entry name" value="Kelch_KLHDC2_KLHL20_DRC7"/>
    <property type="match status" value="1"/>
</dbReference>
<dbReference type="HOGENOM" id="CLU_002072_0_1_1"/>
<reference evidence="5" key="1">
    <citation type="journal article" date="2014" name="BMC Genomics">
        <title>Genome characteristics reveal the impact of lichenization on lichen-forming fungus Endocarpon pusillum Hedwig (Verrucariales, Ascomycota).</title>
        <authorList>
            <person name="Wang Y.-Y."/>
            <person name="Liu B."/>
            <person name="Zhang X.-Y."/>
            <person name="Zhou Q.-M."/>
            <person name="Zhang T."/>
            <person name="Li H."/>
            <person name="Yu Y.-F."/>
            <person name="Zhang X.-L."/>
            <person name="Hao X.-Y."/>
            <person name="Wang M."/>
            <person name="Wang L."/>
            <person name="Wei J.-C."/>
        </authorList>
    </citation>
    <scope>NUCLEOTIDE SEQUENCE [LARGE SCALE GENOMIC DNA]</scope>
    <source>
        <strain evidence="5">Z07020 / HMAS-L-300199</strain>
    </source>
</reference>
<dbReference type="eggNOG" id="KOG0379">
    <property type="taxonomic scope" value="Eukaryota"/>
</dbReference>
<evidence type="ECO:0000313" key="4">
    <source>
        <dbReference type="EMBL" id="ERF74118.1"/>
    </source>
</evidence>
<dbReference type="InterPro" id="IPR015915">
    <property type="entry name" value="Kelch-typ_b-propeller"/>
</dbReference>
<organism evidence="4 5">
    <name type="scientific">Endocarpon pusillum (strain Z07020 / HMAS-L-300199)</name>
    <name type="common">Lichen-forming fungus</name>
    <dbReference type="NCBI Taxonomy" id="1263415"/>
    <lineage>
        <taxon>Eukaryota</taxon>
        <taxon>Fungi</taxon>
        <taxon>Dikarya</taxon>
        <taxon>Ascomycota</taxon>
        <taxon>Pezizomycotina</taxon>
        <taxon>Eurotiomycetes</taxon>
        <taxon>Chaetothyriomycetidae</taxon>
        <taxon>Verrucariales</taxon>
        <taxon>Verrucariaceae</taxon>
        <taxon>Endocarpon</taxon>
    </lineage>
</organism>
<proteinExistence type="predicted"/>
<dbReference type="OrthoDB" id="1658288at2759"/>
<dbReference type="Gene3D" id="2.120.10.80">
    <property type="entry name" value="Kelch-type beta propeller"/>
    <property type="match status" value="1"/>
</dbReference>
<feature type="region of interest" description="Disordered" evidence="3">
    <location>
        <begin position="143"/>
        <end position="179"/>
    </location>
</feature>
<dbReference type="PANTHER" id="PTHR46093:SF18">
    <property type="entry name" value="FIBRONECTIN TYPE-III DOMAIN-CONTAINING PROTEIN"/>
    <property type="match status" value="1"/>
</dbReference>
<protein>
    <submittedName>
        <fullName evidence="4">Uncharacterized protein</fullName>
    </submittedName>
</protein>
<evidence type="ECO:0000256" key="1">
    <source>
        <dbReference type="ARBA" id="ARBA00022441"/>
    </source>
</evidence>
<evidence type="ECO:0000313" key="5">
    <source>
        <dbReference type="Proteomes" id="UP000019373"/>
    </source>
</evidence>